<dbReference type="AlphaFoldDB" id="A0A380DSW5"/>
<dbReference type="Proteomes" id="UP000254502">
    <property type="component" value="Unassembled WGS sequence"/>
</dbReference>
<name>A0A380DSW5_STAAU</name>
<reference evidence="1 2" key="1">
    <citation type="submission" date="2018-06" db="EMBL/GenBank/DDBJ databases">
        <authorList>
            <consortium name="Pathogen Informatics"/>
            <person name="Doyle S."/>
        </authorList>
    </citation>
    <scope>NUCLEOTIDE SEQUENCE [LARGE SCALE GENOMIC DNA]</scope>
    <source>
        <strain evidence="1 2">NCTC5664</strain>
    </source>
</reference>
<evidence type="ECO:0000313" key="2">
    <source>
        <dbReference type="Proteomes" id="UP000254502"/>
    </source>
</evidence>
<gene>
    <name evidence="1" type="ORF">NCTC5664_01395</name>
</gene>
<protein>
    <submittedName>
        <fullName evidence="1">Putative phosphoesterase, putative</fullName>
    </submittedName>
</protein>
<accession>A0A380DSW5</accession>
<proteinExistence type="predicted"/>
<dbReference type="EMBL" id="UHAQ01000002">
    <property type="protein sequence ID" value="SUK44443.1"/>
    <property type="molecule type" value="Genomic_DNA"/>
</dbReference>
<evidence type="ECO:0000313" key="1">
    <source>
        <dbReference type="EMBL" id="SUK44443.1"/>
    </source>
</evidence>
<sequence length="63" mass="7499">MLGRKPFIVNEEWAIIGHTGWYDYSFAAQRFSLDELQKENIMVRLGKIKNEYLGAYQIKIYLK</sequence>
<organism evidence="1 2">
    <name type="scientific">Staphylococcus aureus</name>
    <dbReference type="NCBI Taxonomy" id="1280"/>
    <lineage>
        <taxon>Bacteria</taxon>
        <taxon>Bacillati</taxon>
        <taxon>Bacillota</taxon>
        <taxon>Bacilli</taxon>
        <taxon>Bacillales</taxon>
        <taxon>Staphylococcaceae</taxon>
        <taxon>Staphylococcus</taxon>
    </lineage>
</organism>